<comment type="caution">
    <text evidence="17">The sequence shown here is derived from an EMBL/GenBank/DDBJ whole genome shotgun (WGS) entry which is preliminary data.</text>
</comment>
<dbReference type="InterPro" id="IPR035965">
    <property type="entry name" value="PAS-like_dom_sf"/>
</dbReference>
<dbReference type="GO" id="GO:0004721">
    <property type="term" value="F:phosphoprotein phosphatase activity"/>
    <property type="evidence" value="ECO:0007669"/>
    <property type="project" value="TreeGrafter"/>
</dbReference>
<evidence type="ECO:0000256" key="1">
    <source>
        <dbReference type="ARBA" id="ARBA00000085"/>
    </source>
</evidence>
<dbReference type="PRINTS" id="PR00344">
    <property type="entry name" value="BCTRLSENSOR"/>
</dbReference>
<dbReference type="InterPro" id="IPR003660">
    <property type="entry name" value="HAMP_dom"/>
</dbReference>
<evidence type="ECO:0000256" key="7">
    <source>
        <dbReference type="ARBA" id="ARBA00022679"/>
    </source>
</evidence>
<gene>
    <name evidence="17" type="ORF">J3A84_00930</name>
</gene>
<dbReference type="Pfam" id="PF13188">
    <property type="entry name" value="PAS_8"/>
    <property type="match status" value="1"/>
</dbReference>
<evidence type="ECO:0000259" key="15">
    <source>
        <dbReference type="PROSITE" id="PS50112"/>
    </source>
</evidence>
<dbReference type="Gene3D" id="3.30.450.20">
    <property type="entry name" value="PAS domain"/>
    <property type="match status" value="1"/>
</dbReference>
<dbReference type="Pfam" id="PF02518">
    <property type="entry name" value="HATPase_c"/>
    <property type="match status" value="1"/>
</dbReference>
<dbReference type="GO" id="GO:0005886">
    <property type="term" value="C:plasma membrane"/>
    <property type="evidence" value="ECO:0007669"/>
    <property type="project" value="UniProtKB-SubCell"/>
</dbReference>
<evidence type="ECO:0000256" key="4">
    <source>
        <dbReference type="ARBA" id="ARBA00012438"/>
    </source>
</evidence>
<evidence type="ECO:0000259" key="16">
    <source>
        <dbReference type="PROSITE" id="PS50885"/>
    </source>
</evidence>
<feature type="domain" description="PAS" evidence="15">
    <location>
        <begin position="230"/>
        <end position="267"/>
    </location>
</feature>
<evidence type="ECO:0000256" key="12">
    <source>
        <dbReference type="ARBA" id="ARBA00023136"/>
    </source>
</evidence>
<dbReference type="Pfam" id="PF00512">
    <property type="entry name" value="HisKA"/>
    <property type="match status" value="1"/>
</dbReference>
<evidence type="ECO:0000256" key="6">
    <source>
        <dbReference type="ARBA" id="ARBA00022553"/>
    </source>
</evidence>
<comment type="subcellular location">
    <subcellularLocation>
        <location evidence="2">Cell membrane</location>
    </subcellularLocation>
    <subcellularLocation>
        <location evidence="3">Membrane raft</location>
        <topology evidence="3">Multi-pass membrane protein</topology>
    </subcellularLocation>
</comment>
<dbReference type="PANTHER" id="PTHR45453:SF1">
    <property type="entry name" value="PHOSPHATE REGULON SENSOR PROTEIN PHOR"/>
    <property type="match status" value="1"/>
</dbReference>
<dbReference type="SUPFAM" id="SSF158472">
    <property type="entry name" value="HAMP domain-like"/>
    <property type="match status" value="1"/>
</dbReference>
<dbReference type="InterPro" id="IPR004358">
    <property type="entry name" value="Sig_transdc_His_kin-like_C"/>
</dbReference>
<dbReference type="CDD" id="cd00075">
    <property type="entry name" value="HATPase"/>
    <property type="match status" value="1"/>
</dbReference>
<dbReference type="SMART" id="SM00388">
    <property type="entry name" value="HisKA"/>
    <property type="match status" value="1"/>
</dbReference>
<evidence type="ECO:0000313" key="17">
    <source>
        <dbReference type="EMBL" id="MBO1263603.1"/>
    </source>
</evidence>
<dbReference type="NCBIfam" id="NF046044">
    <property type="entry name" value="PnpS"/>
    <property type="match status" value="1"/>
</dbReference>
<dbReference type="FunFam" id="3.30.565.10:FF:000023">
    <property type="entry name" value="PAS domain-containing sensor histidine kinase"/>
    <property type="match status" value="1"/>
</dbReference>
<keyword evidence="10" id="KW-0067">ATP-binding</keyword>
<dbReference type="GO" id="GO:0000155">
    <property type="term" value="F:phosphorelay sensor kinase activity"/>
    <property type="evidence" value="ECO:0007669"/>
    <property type="project" value="InterPro"/>
</dbReference>
<evidence type="ECO:0000256" key="11">
    <source>
        <dbReference type="ARBA" id="ARBA00023012"/>
    </source>
</evidence>
<organism evidence="17 18">
    <name type="scientific">Proteiniclasticum aestuarii</name>
    <dbReference type="NCBI Taxonomy" id="2817862"/>
    <lineage>
        <taxon>Bacteria</taxon>
        <taxon>Bacillati</taxon>
        <taxon>Bacillota</taxon>
        <taxon>Clostridia</taxon>
        <taxon>Eubacteriales</taxon>
        <taxon>Clostridiaceae</taxon>
        <taxon>Proteiniclasticum</taxon>
    </lineage>
</organism>
<reference evidence="17" key="1">
    <citation type="submission" date="2021-03" db="EMBL/GenBank/DDBJ databases">
        <title>Proteiniclasticum marinus sp. nov., isolated from tidal flat sediment.</title>
        <authorList>
            <person name="Namirimu T."/>
            <person name="Yang J.-A."/>
            <person name="Yang S.-H."/>
            <person name="Kim Y.-J."/>
            <person name="Kwon K.K."/>
        </authorList>
    </citation>
    <scope>NUCLEOTIDE SEQUENCE</scope>
    <source>
        <strain evidence="17">SCR006</strain>
    </source>
</reference>
<keyword evidence="9" id="KW-0418">Kinase</keyword>
<evidence type="ECO:0000256" key="13">
    <source>
        <dbReference type="SAM" id="Phobius"/>
    </source>
</evidence>
<protein>
    <recommendedName>
        <fullName evidence="4">histidine kinase</fullName>
        <ecNumber evidence="4">2.7.13.3</ecNumber>
    </recommendedName>
</protein>
<dbReference type="Gene3D" id="1.10.287.130">
    <property type="match status" value="1"/>
</dbReference>
<comment type="catalytic activity">
    <reaction evidence="1">
        <text>ATP + protein L-histidine = ADP + protein N-phospho-L-histidine.</text>
        <dbReference type="EC" id="2.7.13.3"/>
    </reaction>
</comment>
<dbReference type="NCBIfam" id="TIGR00229">
    <property type="entry name" value="sensory_box"/>
    <property type="match status" value="1"/>
</dbReference>
<feature type="domain" description="Histidine kinase" evidence="14">
    <location>
        <begin position="348"/>
        <end position="562"/>
    </location>
</feature>
<dbReference type="EC" id="2.7.13.3" evidence="4"/>
<dbReference type="InterPro" id="IPR000014">
    <property type="entry name" value="PAS"/>
</dbReference>
<feature type="domain" description="HAMP" evidence="16">
    <location>
        <begin position="173"/>
        <end position="225"/>
    </location>
</feature>
<sequence>MSRRIITTFLASIIVAMFFLTSAFLIISNLQKLELVSEKLETNNEVLINYMEATGIDPIVLLRSANESFRMTLIDERGNVIFDSSGKETFENHLLRKEIVDAFSYGTGSDVRVSESLGIQMVYFATLLPDGRFIRSSMESGSLDLGNQFTKYMAVAFVLVIILAYFLAQRISNYLIEPINEMTFATERIANGEYTRRVSIRRDAELGKLGMNFNNMAERLENTFLENQEKQNRLEAILKSMNSGVFAYDNQDHIIMINPFCKELFGIFGDVIGKNIYDIKELRELIFMLETEKDAVEVRIEKPIRKDIRIKSAEIYGERVTKVGTVVVLEDITDLKKLEKMRSQFVANVSHELKTPLTSIKGFSETLKFVKDDETRNKFLDIINDESERLTRLINDILTLSTIEQTKTAKHEEIDVAKETEQVYHLLLPKAESKNITLNLTQKEPILLYGDRDNYKQLILNLVDNAIKYTKESGEVRIQLDKQENNLRLVIEDTGVGIPEKHISRIFERFYRVDKARDRAMGGTGLGLAIVKHIVLSMGGTIDVVSEIGVGTRFTILIPIRSLE</sequence>
<dbReference type="PROSITE" id="PS50112">
    <property type="entry name" value="PAS"/>
    <property type="match status" value="1"/>
</dbReference>
<dbReference type="PANTHER" id="PTHR45453">
    <property type="entry name" value="PHOSPHATE REGULON SENSOR PROTEIN PHOR"/>
    <property type="match status" value="1"/>
</dbReference>
<keyword evidence="11" id="KW-0902">Two-component regulatory system</keyword>
<keyword evidence="12 13" id="KW-0472">Membrane</keyword>
<keyword evidence="13" id="KW-0812">Transmembrane</keyword>
<feature type="transmembrane region" description="Helical" evidence="13">
    <location>
        <begin position="6"/>
        <end position="27"/>
    </location>
</feature>
<dbReference type="Proteomes" id="UP000664218">
    <property type="component" value="Unassembled WGS sequence"/>
</dbReference>
<dbReference type="CDD" id="cd00130">
    <property type="entry name" value="PAS"/>
    <property type="match status" value="1"/>
</dbReference>
<keyword evidence="7" id="KW-0808">Transferase</keyword>
<dbReference type="PROSITE" id="PS50885">
    <property type="entry name" value="HAMP"/>
    <property type="match status" value="1"/>
</dbReference>
<dbReference type="SMART" id="SM00304">
    <property type="entry name" value="HAMP"/>
    <property type="match status" value="1"/>
</dbReference>
<evidence type="ECO:0000256" key="3">
    <source>
        <dbReference type="ARBA" id="ARBA00004314"/>
    </source>
</evidence>
<dbReference type="Gene3D" id="6.10.340.10">
    <property type="match status" value="1"/>
</dbReference>
<dbReference type="InterPro" id="IPR036890">
    <property type="entry name" value="HATPase_C_sf"/>
</dbReference>
<dbReference type="SUPFAM" id="SSF47384">
    <property type="entry name" value="Homodimeric domain of signal transducing histidine kinase"/>
    <property type="match status" value="1"/>
</dbReference>
<dbReference type="FunFam" id="1.10.287.130:FF:000001">
    <property type="entry name" value="Two-component sensor histidine kinase"/>
    <property type="match status" value="1"/>
</dbReference>
<feature type="transmembrane region" description="Helical" evidence="13">
    <location>
        <begin position="149"/>
        <end position="168"/>
    </location>
</feature>
<dbReference type="GO" id="GO:0016036">
    <property type="term" value="P:cellular response to phosphate starvation"/>
    <property type="evidence" value="ECO:0007669"/>
    <property type="project" value="TreeGrafter"/>
</dbReference>
<accession>A0A939HA75</accession>
<dbReference type="InterPro" id="IPR036097">
    <property type="entry name" value="HisK_dim/P_sf"/>
</dbReference>
<keyword evidence="18" id="KW-1185">Reference proteome</keyword>
<dbReference type="EMBL" id="JAFNJU010000001">
    <property type="protein sequence ID" value="MBO1263603.1"/>
    <property type="molecule type" value="Genomic_DNA"/>
</dbReference>
<dbReference type="GO" id="GO:0005524">
    <property type="term" value="F:ATP binding"/>
    <property type="evidence" value="ECO:0007669"/>
    <property type="project" value="UniProtKB-KW"/>
</dbReference>
<dbReference type="SUPFAM" id="SSF55874">
    <property type="entry name" value="ATPase domain of HSP90 chaperone/DNA topoisomerase II/histidine kinase"/>
    <property type="match status" value="1"/>
</dbReference>
<keyword evidence="8" id="KW-0547">Nucleotide-binding</keyword>
<dbReference type="SMART" id="SM00387">
    <property type="entry name" value="HATPase_c"/>
    <property type="match status" value="1"/>
</dbReference>
<evidence type="ECO:0000256" key="9">
    <source>
        <dbReference type="ARBA" id="ARBA00022777"/>
    </source>
</evidence>
<dbReference type="InterPro" id="IPR005467">
    <property type="entry name" value="His_kinase_dom"/>
</dbReference>
<dbReference type="RefSeq" id="WP_207598119.1">
    <property type="nucleotide sequence ID" value="NZ_JAFNJU010000001.1"/>
</dbReference>
<evidence type="ECO:0000256" key="5">
    <source>
        <dbReference type="ARBA" id="ARBA00022475"/>
    </source>
</evidence>
<keyword evidence="6" id="KW-0597">Phosphoprotein</keyword>
<dbReference type="SMART" id="SM00091">
    <property type="entry name" value="PAS"/>
    <property type="match status" value="1"/>
</dbReference>
<evidence type="ECO:0000256" key="8">
    <source>
        <dbReference type="ARBA" id="ARBA00022741"/>
    </source>
</evidence>
<dbReference type="SUPFAM" id="SSF55785">
    <property type="entry name" value="PYP-like sensor domain (PAS domain)"/>
    <property type="match status" value="1"/>
</dbReference>
<dbReference type="CDD" id="cd00082">
    <property type="entry name" value="HisKA"/>
    <property type="match status" value="1"/>
</dbReference>
<evidence type="ECO:0000313" key="18">
    <source>
        <dbReference type="Proteomes" id="UP000664218"/>
    </source>
</evidence>
<dbReference type="InterPro" id="IPR003594">
    <property type="entry name" value="HATPase_dom"/>
</dbReference>
<dbReference type="CDD" id="cd06225">
    <property type="entry name" value="HAMP"/>
    <property type="match status" value="1"/>
</dbReference>
<dbReference type="InterPro" id="IPR003661">
    <property type="entry name" value="HisK_dim/P_dom"/>
</dbReference>
<dbReference type="Pfam" id="PF00672">
    <property type="entry name" value="HAMP"/>
    <property type="match status" value="1"/>
</dbReference>
<dbReference type="GO" id="GO:0045121">
    <property type="term" value="C:membrane raft"/>
    <property type="evidence" value="ECO:0007669"/>
    <property type="project" value="UniProtKB-SubCell"/>
</dbReference>
<dbReference type="AlphaFoldDB" id="A0A939HA75"/>
<evidence type="ECO:0000256" key="10">
    <source>
        <dbReference type="ARBA" id="ARBA00022840"/>
    </source>
</evidence>
<dbReference type="PROSITE" id="PS50109">
    <property type="entry name" value="HIS_KIN"/>
    <property type="match status" value="1"/>
</dbReference>
<evidence type="ECO:0000256" key="2">
    <source>
        <dbReference type="ARBA" id="ARBA00004236"/>
    </source>
</evidence>
<dbReference type="Gene3D" id="3.30.565.10">
    <property type="entry name" value="Histidine kinase-like ATPase, C-terminal domain"/>
    <property type="match status" value="1"/>
</dbReference>
<keyword evidence="5" id="KW-1003">Cell membrane</keyword>
<proteinExistence type="predicted"/>
<name>A0A939HA75_9CLOT</name>
<keyword evidence="13" id="KW-1133">Transmembrane helix</keyword>
<evidence type="ECO:0000259" key="14">
    <source>
        <dbReference type="PROSITE" id="PS50109"/>
    </source>
</evidence>
<dbReference type="InterPro" id="IPR050351">
    <property type="entry name" value="BphY/WalK/GraS-like"/>
</dbReference>